<name>W9GWG3_9PROT</name>
<dbReference type="STRING" id="1385369.N825_25470"/>
<protein>
    <submittedName>
        <fullName evidence="1">Uncharacterized protein</fullName>
    </submittedName>
</protein>
<reference evidence="1 2" key="1">
    <citation type="submission" date="2013-08" db="EMBL/GenBank/DDBJ databases">
        <title>The genome sequence of Skermanella stibiiresistens.</title>
        <authorList>
            <person name="Zhu W."/>
            <person name="Wang G."/>
        </authorList>
    </citation>
    <scope>NUCLEOTIDE SEQUENCE [LARGE SCALE GENOMIC DNA]</scope>
    <source>
        <strain evidence="1 2">SB22</strain>
    </source>
</reference>
<dbReference type="EMBL" id="AVFL01000036">
    <property type="protein sequence ID" value="EWY36787.1"/>
    <property type="molecule type" value="Genomic_DNA"/>
</dbReference>
<dbReference type="AlphaFoldDB" id="W9GWG3"/>
<keyword evidence="2" id="KW-1185">Reference proteome</keyword>
<gene>
    <name evidence="1" type="ORF">N825_25470</name>
</gene>
<proteinExistence type="predicted"/>
<comment type="caution">
    <text evidence="1">The sequence shown here is derived from an EMBL/GenBank/DDBJ whole genome shotgun (WGS) entry which is preliminary data.</text>
</comment>
<evidence type="ECO:0000313" key="2">
    <source>
        <dbReference type="Proteomes" id="UP000019486"/>
    </source>
</evidence>
<accession>W9GWG3</accession>
<evidence type="ECO:0000313" key="1">
    <source>
        <dbReference type="EMBL" id="EWY36787.1"/>
    </source>
</evidence>
<dbReference type="Proteomes" id="UP000019486">
    <property type="component" value="Unassembled WGS sequence"/>
</dbReference>
<dbReference type="RefSeq" id="WP_037460079.1">
    <property type="nucleotide sequence ID" value="NZ_AVFL01000036.1"/>
</dbReference>
<organism evidence="1 2">
    <name type="scientific">Skermanella stibiiresistens SB22</name>
    <dbReference type="NCBI Taxonomy" id="1385369"/>
    <lineage>
        <taxon>Bacteria</taxon>
        <taxon>Pseudomonadati</taxon>
        <taxon>Pseudomonadota</taxon>
        <taxon>Alphaproteobacteria</taxon>
        <taxon>Rhodospirillales</taxon>
        <taxon>Azospirillaceae</taxon>
        <taxon>Skermanella</taxon>
    </lineage>
</organism>
<sequence length="64" mass="6692">MIRSTAVAFGVPRTEAEVQLLDEIGPVSKVVATYHLTFPEIFAAPADLDAAVAAQLAAIGELPQ</sequence>